<reference evidence="19 20" key="1">
    <citation type="submission" date="2017-05" db="EMBL/GenBank/DDBJ databases">
        <title>Complete and WGS of Bordetella genogroups.</title>
        <authorList>
            <person name="Spilker T."/>
            <person name="LiPuma J."/>
        </authorList>
    </citation>
    <scope>NUCLEOTIDE SEQUENCE [LARGE SCALE GENOMIC DNA]</scope>
    <source>
        <strain evidence="19 20">AU9919</strain>
    </source>
</reference>
<feature type="domain" description="TonB-dependent receptor-like beta-barrel" evidence="17">
    <location>
        <begin position="319"/>
        <end position="720"/>
    </location>
</feature>
<keyword evidence="8" id="KW-0408">Iron</keyword>
<dbReference type="InterPro" id="IPR036942">
    <property type="entry name" value="Beta-barrel_TonB_sf"/>
</dbReference>
<gene>
    <name evidence="19" type="ORF">CAL20_05785</name>
</gene>
<dbReference type="PANTHER" id="PTHR32552">
    <property type="entry name" value="FERRICHROME IRON RECEPTOR-RELATED"/>
    <property type="match status" value="1"/>
</dbReference>
<evidence type="ECO:0000256" key="10">
    <source>
        <dbReference type="ARBA" id="ARBA00023077"/>
    </source>
</evidence>
<feature type="short sequence motif" description="TonB C-terminal box" evidence="15">
    <location>
        <begin position="740"/>
        <end position="757"/>
    </location>
</feature>
<dbReference type="PROSITE" id="PS52016">
    <property type="entry name" value="TONB_DEPENDENT_REC_3"/>
    <property type="match status" value="1"/>
</dbReference>
<dbReference type="GO" id="GO:0015891">
    <property type="term" value="P:siderophore transport"/>
    <property type="evidence" value="ECO:0007669"/>
    <property type="project" value="InterPro"/>
</dbReference>
<evidence type="ECO:0000256" key="16">
    <source>
        <dbReference type="RuleBase" id="RU003357"/>
    </source>
</evidence>
<keyword evidence="7" id="KW-0732">Signal</keyword>
<sequence length="757" mass="81695">MPALAESACLCSRIGKHKNVMHSFFHHAHGRDVGQSRGFCTLAIAMHSAFVLMALSAQAYAQQTATDAATLPAVTVTGAIDTDPANTPFAGGQVNAGSDLGLLGSTSFMDTPFNQISYTSELIEQQQARSLADLVENDPSVRLGSARTNIQEQFTIRGLNFNSQDVAFNGMYGLSPYWRVPLEIAESVEVLKGPSALLSGMAPGGNVAGAINIVPKRAYDDPLTRVTVNYVSDSQVGAHLDMGRRFGENNEWGIRLNAMYSDGSTTIDKQSERDHLISLGLDYRGERLRASFDVMNQKQTIDNVVRQFAMSPGLTSIPSAPDTDLNYPGYGRSVVEDTMVAGRVEYDINDNLSVHGAIGRRYDKMNAIAGNITLLNEQGDFVSSPAWQIMKPATTSMEFGVNGQFETGPIKHKVAASFSRLNDSADIGFVFPWSDVYLSNLYSPTSASTPSTDGISNPTGAYQRATLTSYALADTLSILDDSVQLTVGARRQSVENQNYDVFTHEPSGEKYKEFAVTPVVGLLVKPVSNLSLYANYIEGLSLGASALPPTVTTATALPPMKTKQMEIGAKYDWGTFATTISLFQIKRPSATTMNGALSENGKQINRGIEFNAFGEVVRDVRVLGGLTLMRGKLDKMADGVYEGNDAIGVPRVQASLGVDWDNVMTPGFGVNARVVYTGSQYVDQANELKIPSATRVDVGARYRTKIAGNGLTLRLNVENLFDESYWATSSSTSNLDTGGYLYLGTGRTVLLSATMDF</sequence>
<evidence type="ECO:0000256" key="7">
    <source>
        <dbReference type="ARBA" id="ARBA00022729"/>
    </source>
</evidence>
<evidence type="ECO:0000256" key="14">
    <source>
        <dbReference type="PROSITE-ProRule" id="PRU01360"/>
    </source>
</evidence>
<evidence type="ECO:0008006" key="21">
    <source>
        <dbReference type="Google" id="ProtNLM"/>
    </source>
</evidence>
<dbReference type="AlphaFoldDB" id="A0A261UB52"/>
<dbReference type="GO" id="GO:0015344">
    <property type="term" value="F:siderophore uptake transmembrane transporter activity"/>
    <property type="evidence" value="ECO:0007669"/>
    <property type="project" value="TreeGrafter"/>
</dbReference>
<dbReference type="Pfam" id="PF00593">
    <property type="entry name" value="TonB_dep_Rec_b-barrel"/>
    <property type="match status" value="1"/>
</dbReference>
<dbReference type="Gene3D" id="2.40.170.20">
    <property type="entry name" value="TonB-dependent receptor, beta-barrel domain"/>
    <property type="match status" value="1"/>
</dbReference>
<keyword evidence="20" id="KW-1185">Reference proteome</keyword>
<dbReference type="InterPro" id="IPR039426">
    <property type="entry name" value="TonB-dep_rcpt-like"/>
</dbReference>
<keyword evidence="3 14" id="KW-0813">Transport</keyword>
<accession>A0A261UB52</accession>
<name>A0A261UB52_9BORD</name>
<keyword evidence="6 14" id="KW-0812">Transmembrane</keyword>
<evidence type="ECO:0000256" key="12">
    <source>
        <dbReference type="ARBA" id="ARBA00023170"/>
    </source>
</evidence>
<dbReference type="GO" id="GO:0038023">
    <property type="term" value="F:signaling receptor activity"/>
    <property type="evidence" value="ECO:0007669"/>
    <property type="project" value="InterPro"/>
</dbReference>
<evidence type="ECO:0000256" key="3">
    <source>
        <dbReference type="ARBA" id="ARBA00022448"/>
    </source>
</evidence>
<evidence type="ECO:0000256" key="11">
    <source>
        <dbReference type="ARBA" id="ARBA00023136"/>
    </source>
</evidence>
<dbReference type="OrthoDB" id="5346107at2"/>
<dbReference type="InterPro" id="IPR010105">
    <property type="entry name" value="TonB_sidphr_rcpt"/>
</dbReference>
<evidence type="ECO:0000256" key="6">
    <source>
        <dbReference type="ARBA" id="ARBA00022692"/>
    </source>
</evidence>
<keyword evidence="10 16" id="KW-0798">TonB box</keyword>
<dbReference type="InterPro" id="IPR000531">
    <property type="entry name" value="Beta-barrel_TonB"/>
</dbReference>
<keyword evidence="4 14" id="KW-1134">Transmembrane beta strand</keyword>
<dbReference type="SUPFAM" id="SSF56935">
    <property type="entry name" value="Porins"/>
    <property type="match status" value="1"/>
</dbReference>
<feature type="domain" description="TonB-dependent receptor plug" evidence="18">
    <location>
        <begin position="109"/>
        <end position="205"/>
    </location>
</feature>
<dbReference type="InterPro" id="IPR010917">
    <property type="entry name" value="TonB_rcpt_CS"/>
</dbReference>
<evidence type="ECO:0000256" key="9">
    <source>
        <dbReference type="ARBA" id="ARBA00023065"/>
    </source>
</evidence>
<evidence type="ECO:0000256" key="2">
    <source>
        <dbReference type="ARBA" id="ARBA00009810"/>
    </source>
</evidence>
<keyword evidence="9" id="KW-0406">Ion transport</keyword>
<keyword evidence="13 14" id="KW-0998">Cell outer membrane</keyword>
<dbReference type="PANTHER" id="PTHR32552:SF82">
    <property type="entry name" value="FCUA PROTEIN"/>
    <property type="match status" value="1"/>
</dbReference>
<dbReference type="PROSITE" id="PS01156">
    <property type="entry name" value="TONB_DEPENDENT_REC_2"/>
    <property type="match status" value="1"/>
</dbReference>
<keyword evidence="5" id="KW-0410">Iron transport</keyword>
<keyword evidence="12" id="KW-0675">Receptor</keyword>
<dbReference type="Pfam" id="PF07715">
    <property type="entry name" value="Plug"/>
    <property type="match status" value="1"/>
</dbReference>
<proteinExistence type="inferred from homology"/>
<dbReference type="GO" id="GO:0009279">
    <property type="term" value="C:cell outer membrane"/>
    <property type="evidence" value="ECO:0007669"/>
    <property type="project" value="UniProtKB-SubCell"/>
</dbReference>
<dbReference type="CDD" id="cd01347">
    <property type="entry name" value="ligand_gated_channel"/>
    <property type="match status" value="1"/>
</dbReference>
<evidence type="ECO:0000259" key="17">
    <source>
        <dbReference type="Pfam" id="PF00593"/>
    </source>
</evidence>
<dbReference type="Proteomes" id="UP000216885">
    <property type="component" value="Unassembled WGS sequence"/>
</dbReference>
<evidence type="ECO:0000256" key="15">
    <source>
        <dbReference type="PROSITE-ProRule" id="PRU10144"/>
    </source>
</evidence>
<protein>
    <recommendedName>
        <fullName evidence="21">TonB-dependent siderophore receptor</fullName>
    </recommendedName>
</protein>
<dbReference type="InterPro" id="IPR012910">
    <property type="entry name" value="Plug_dom"/>
</dbReference>
<evidence type="ECO:0000256" key="4">
    <source>
        <dbReference type="ARBA" id="ARBA00022452"/>
    </source>
</evidence>
<keyword evidence="11 14" id="KW-0472">Membrane</keyword>
<evidence type="ECO:0000256" key="8">
    <source>
        <dbReference type="ARBA" id="ARBA00023004"/>
    </source>
</evidence>
<comment type="similarity">
    <text evidence="2 14 16">Belongs to the TonB-dependent receptor family.</text>
</comment>
<dbReference type="EMBL" id="NEVQ01000008">
    <property type="protein sequence ID" value="OZI59139.1"/>
    <property type="molecule type" value="Genomic_DNA"/>
</dbReference>
<dbReference type="InterPro" id="IPR037066">
    <property type="entry name" value="Plug_dom_sf"/>
</dbReference>
<evidence type="ECO:0000313" key="20">
    <source>
        <dbReference type="Proteomes" id="UP000216885"/>
    </source>
</evidence>
<evidence type="ECO:0000259" key="18">
    <source>
        <dbReference type="Pfam" id="PF07715"/>
    </source>
</evidence>
<evidence type="ECO:0000256" key="5">
    <source>
        <dbReference type="ARBA" id="ARBA00022496"/>
    </source>
</evidence>
<evidence type="ECO:0000313" key="19">
    <source>
        <dbReference type="EMBL" id="OZI59139.1"/>
    </source>
</evidence>
<comment type="caution">
    <text evidence="19">The sequence shown here is derived from an EMBL/GenBank/DDBJ whole genome shotgun (WGS) entry which is preliminary data.</text>
</comment>
<organism evidence="19 20">
    <name type="scientific">Bordetella genomosp. 4</name>
    <dbReference type="NCBI Taxonomy" id="463044"/>
    <lineage>
        <taxon>Bacteria</taxon>
        <taxon>Pseudomonadati</taxon>
        <taxon>Pseudomonadota</taxon>
        <taxon>Betaproteobacteria</taxon>
        <taxon>Burkholderiales</taxon>
        <taxon>Alcaligenaceae</taxon>
        <taxon>Bordetella</taxon>
    </lineage>
</organism>
<evidence type="ECO:0000256" key="1">
    <source>
        <dbReference type="ARBA" id="ARBA00004571"/>
    </source>
</evidence>
<dbReference type="Gene3D" id="2.170.130.10">
    <property type="entry name" value="TonB-dependent receptor, plug domain"/>
    <property type="match status" value="1"/>
</dbReference>
<evidence type="ECO:0000256" key="13">
    <source>
        <dbReference type="ARBA" id="ARBA00023237"/>
    </source>
</evidence>
<comment type="subcellular location">
    <subcellularLocation>
        <location evidence="1 14">Cell outer membrane</location>
        <topology evidence="1 14">Multi-pass membrane protein</topology>
    </subcellularLocation>
</comment>
<dbReference type="NCBIfam" id="TIGR01783">
    <property type="entry name" value="TonB-siderophor"/>
    <property type="match status" value="1"/>
</dbReference>